<gene>
    <name evidence="2" type="ORF">D8780_00060</name>
</gene>
<reference evidence="2 3" key="1">
    <citation type="submission" date="2018-10" db="EMBL/GenBank/DDBJ databases">
        <title>Notoacmeibacter sp. M2BS9Y-3-1, whole genome shotgun sequence.</title>
        <authorList>
            <person name="Tuo L."/>
        </authorList>
    </citation>
    <scope>NUCLEOTIDE SEQUENCE [LARGE SCALE GENOMIC DNA]</scope>
    <source>
        <strain evidence="2 3">M2BS9Y-3-1</strain>
    </source>
</reference>
<dbReference type="AlphaFoldDB" id="A0A3L7J840"/>
<keyword evidence="3" id="KW-1185">Reference proteome</keyword>
<sequence length="132" mass="14411">MIAAMAFGVSSGAAWAAQCNDADVERLVLNILEENWLNTQNQRVQRFAAFPAIYGGELVFDFSLSGIRDRGYDDQSILQCAATYSGSMDLVGSDNPEGKEIIGLVGFSNLSGEVVYSVETTLDDQLYVNARW</sequence>
<protein>
    <submittedName>
        <fullName evidence="2">Uncharacterized protein</fullName>
    </submittedName>
</protein>
<feature type="signal peptide" evidence="1">
    <location>
        <begin position="1"/>
        <end position="16"/>
    </location>
</feature>
<dbReference type="Proteomes" id="UP000281094">
    <property type="component" value="Unassembled WGS sequence"/>
</dbReference>
<accession>A0A3L7J840</accession>
<organism evidence="2 3">
    <name type="scientific">Notoacmeibacter ruber</name>
    <dbReference type="NCBI Taxonomy" id="2670375"/>
    <lineage>
        <taxon>Bacteria</taxon>
        <taxon>Pseudomonadati</taxon>
        <taxon>Pseudomonadota</taxon>
        <taxon>Alphaproteobacteria</taxon>
        <taxon>Hyphomicrobiales</taxon>
        <taxon>Notoacmeibacteraceae</taxon>
        <taxon>Notoacmeibacter</taxon>
    </lineage>
</organism>
<proteinExistence type="predicted"/>
<feature type="chain" id="PRO_5018241468" evidence="1">
    <location>
        <begin position="17"/>
        <end position="132"/>
    </location>
</feature>
<comment type="caution">
    <text evidence="2">The sequence shown here is derived from an EMBL/GenBank/DDBJ whole genome shotgun (WGS) entry which is preliminary data.</text>
</comment>
<evidence type="ECO:0000313" key="3">
    <source>
        <dbReference type="Proteomes" id="UP000281094"/>
    </source>
</evidence>
<name>A0A3L7J840_9HYPH</name>
<keyword evidence="1" id="KW-0732">Signal</keyword>
<evidence type="ECO:0000313" key="2">
    <source>
        <dbReference type="EMBL" id="RLQ86833.1"/>
    </source>
</evidence>
<evidence type="ECO:0000256" key="1">
    <source>
        <dbReference type="SAM" id="SignalP"/>
    </source>
</evidence>
<dbReference type="EMBL" id="RCWN01000001">
    <property type="protein sequence ID" value="RLQ86833.1"/>
    <property type="molecule type" value="Genomic_DNA"/>
</dbReference>